<organism evidence="1 2">
    <name type="scientific">Pristionchus mayeri</name>
    <dbReference type="NCBI Taxonomy" id="1317129"/>
    <lineage>
        <taxon>Eukaryota</taxon>
        <taxon>Metazoa</taxon>
        <taxon>Ecdysozoa</taxon>
        <taxon>Nematoda</taxon>
        <taxon>Chromadorea</taxon>
        <taxon>Rhabditida</taxon>
        <taxon>Rhabditina</taxon>
        <taxon>Diplogasteromorpha</taxon>
        <taxon>Diplogasteroidea</taxon>
        <taxon>Neodiplogasteridae</taxon>
        <taxon>Pristionchus</taxon>
    </lineage>
</organism>
<keyword evidence="2" id="KW-1185">Reference proteome</keyword>
<comment type="caution">
    <text evidence="1">The sequence shown here is derived from an EMBL/GenBank/DDBJ whole genome shotgun (WGS) entry which is preliminary data.</text>
</comment>
<accession>A0AAN5CET4</accession>
<dbReference type="Proteomes" id="UP001328107">
    <property type="component" value="Unassembled WGS sequence"/>
</dbReference>
<sequence>GNLTVIRGETLNCRKVGCAEFSSLTLGEGVQMDGNNLACSDASIILKTSSGIASSSISCDESSGLYKNGDKNVSRGENITCEKDPARSTATPAYV</sequence>
<dbReference type="AlphaFoldDB" id="A0AAN5CET4"/>
<gene>
    <name evidence="1" type="ORF">PMAYCL1PPCAC_13355</name>
</gene>
<evidence type="ECO:0000313" key="2">
    <source>
        <dbReference type="Proteomes" id="UP001328107"/>
    </source>
</evidence>
<name>A0AAN5CET4_9BILA</name>
<dbReference type="EMBL" id="BTRK01000003">
    <property type="protein sequence ID" value="GMR43160.1"/>
    <property type="molecule type" value="Genomic_DNA"/>
</dbReference>
<proteinExistence type="predicted"/>
<feature type="non-terminal residue" evidence="1">
    <location>
        <position position="1"/>
    </location>
</feature>
<feature type="non-terminal residue" evidence="1">
    <location>
        <position position="95"/>
    </location>
</feature>
<reference evidence="2" key="1">
    <citation type="submission" date="2022-10" db="EMBL/GenBank/DDBJ databases">
        <title>Genome assembly of Pristionchus species.</title>
        <authorList>
            <person name="Yoshida K."/>
            <person name="Sommer R.J."/>
        </authorList>
    </citation>
    <scope>NUCLEOTIDE SEQUENCE [LARGE SCALE GENOMIC DNA]</scope>
    <source>
        <strain evidence="2">RS5460</strain>
    </source>
</reference>
<protein>
    <submittedName>
        <fullName evidence="1">Uncharacterized protein</fullName>
    </submittedName>
</protein>
<evidence type="ECO:0000313" key="1">
    <source>
        <dbReference type="EMBL" id="GMR43160.1"/>
    </source>
</evidence>